<protein>
    <recommendedName>
        <fullName evidence="2">VWFA domain-containing protein</fullName>
    </recommendedName>
</protein>
<dbReference type="EMBL" id="KB312367">
    <property type="protein sequence ID" value="ELT87367.1"/>
    <property type="molecule type" value="Genomic_DNA"/>
</dbReference>
<dbReference type="PROSITE" id="PS50234">
    <property type="entry name" value="VWFA"/>
    <property type="match status" value="1"/>
</dbReference>
<dbReference type="OMA" id="KASAWNA"/>
<evidence type="ECO:0000313" key="3">
    <source>
        <dbReference type="EMBL" id="ELT87367.1"/>
    </source>
</evidence>
<evidence type="ECO:0000259" key="2">
    <source>
        <dbReference type="PROSITE" id="PS50234"/>
    </source>
</evidence>
<dbReference type="OrthoDB" id="6241467at2759"/>
<evidence type="ECO:0000313" key="5">
    <source>
        <dbReference type="Proteomes" id="UP000014760"/>
    </source>
</evidence>
<feature type="region of interest" description="Disordered" evidence="1">
    <location>
        <begin position="870"/>
        <end position="892"/>
    </location>
</feature>
<dbReference type="InterPro" id="IPR032770">
    <property type="entry name" value="DUF4537"/>
</dbReference>
<keyword evidence="5" id="KW-1185">Reference proteome</keyword>
<evidence type="ECO:0000313" key="4">
    <source>
        <dbReference type="EnsemblMetazoa" id="CapteP223654"/>
    </source>
</evidence>
<dbReference type="Pfam" id="PF13768">
    <property type="entry name" value="VWA_3"/>
    <property type="match status" value="1"/>
</dbReference>
<dbReference type="PANTHER" id="PTHR14343:SF5">
    <property type="entry name" value="DUF4537 DOMAIN-CONTAINING PROTEIN"/>
    <property type="match status" value="1"/>
</dbReference>
<name>R7T3K9_CAPTE</name>
<feature type="compositionally biased region" description="Basic residues" evidence="1">
    <location>
        <begin position="674"/>
        <end position="684"/>
    </location>
</feature>
<feature type="region of interest" description="Disordered" evidence="1">
    <location>
        <begin position="622"/>
        <end position="686"/>
    </location>
</feature>
<proteinExistence type="predicted"/>
<dbReference type="PANTHER" id="PTHR14343">
    <property type="entry name" value="VWFA DOMAIN-CONTAINING PROTEIN"/>
    <property type="match status" value="1"/>
</dbReference>
<dbReference type="SMART" id="SM00327">
    <property type="entry name" value="VWA"/>
    <property type="match status" value="1"/>
</dbReference>
<dbReference type="EnsemblMetazoa" id="CapteT223654">
    <property type="protein sequence ID" value="CapteP223654"/>
    <property type="gene ID" value="CapteG223654"/>
</dbReference>
<feature type="compositionally biased region" description="Polar residues" evidence="1">
    <location>
        <begin position="877"/>
        <end position="887"/>
    </location>
</feature>
<feature type="domain" description="VWFA" evidence="2">
    <location>
        <begin position="63"/>
        <end position="243"/>
    </location>
</feature>
<dbReference type="Proteomes" id="UP000014760">
    <property type="component" value="Unassembled WGS sequence"/>
</dbReference>
<dbReference type="Pfam" id="PF15057">
    <property type="entry name" value="DUF4537"/>
    <property type="match status" value="1"/>
</dbReference>
<dbReference type="Gene3D" id="3.40.50.410">
    <property type="entry name" value="von Willebrand factor, type A domain"/>
    <property type="match status" value="1"/>
</dbReference>
<reference evidence="3 5" key="2">
    <citation type="journal article" date="2013" name="Nature">
        <title>Insights into bilaterian evolution from three spiralian genomes.</title>
        <authorList>
            <person name="Simakov O."/>
            <person name="Marletaz F."/>
            <person name="Cho S.J."/>
            <person name="Edsinger-Gonzales E."/>
            <person name="Havlak P."/>
            <person name="Hellsten U."/>
            <person name="Kuo D.H."/>
            <person name="Larsson T."/>
            <person name="Lv J."/>
            <person name="Arendt D."/>
            <person name="Savage R."/>
            <person name="Osoegawa K."/>
            <person name="de Jong P."/>
            <person name="Grimwood J."/>
            <person name="Chapman J.A."/>
            <person name="Shapiro H."/>
            <person name="Aerts A."/>
            <person name="Otillar R.P."/>
            <person name="Terry A.Y."/>
            <person name="Boore J.L."/>
            <person name="Grigoriev I.V."/>
            <person name="Lindberg D.R."/>
            <person name="Seaver E.C."/>
            <person name="Weisblat D.A."/>
            <person name="Putnam N.H."/>
            <person name="Rokhsar D.S."/>
        </authorList>
    </citation>
    <scope>NUCLEOTIDE SEQUENCE</scope>
    <source>
        <strain evidence="3 5">I ESC-2004</strain>
    </source>
</reference>
<accession>R7T3K9</accession>
<feature type="compositionally biased region" description="Basic and acidic residues" evidence="1">
    <location>
        <begin position="1"/>
        <end position="28"/>
    </location>
</feature>
<feature type="region of interest" description="Disordered" evidence="1">
    <location>
        <begin position="955"/>
        <end position="985"/>
    </location>
</feature>
<gene>
    <name evidence="3" type="ORF">CAPTEDRAFT_223654</name>
</gene>
<reference evidence="4" key="3">
    <citation type="submission" date="2015-06" db="UniProtKB">
        <authorList>
            <consortium name="EnsemblMetazoa"/>
        </authorList>
    </citation>
    <scope>IDENTIFICATION</scope>
</reference>
<dbReference type="CDD" id="cd04508">
    <property type="entry name" value="Tudor_SF"/>
    <property type="match status" value="1"/>
</dbReference>
<dbReference type="AlphaFoldDB" id="R7T3K9"/>
<feature type="compositionally biased region" description="Acidic residues" evidence="1">
    <location>
        <begin position="29"/>
        <end position="41"/>
    </location>
</feature>
<dbReference type="InterPro" id="IPR002035">
    <property type="entry name" value="VWF_A"/>
</dbReference>
<dbReference type="HOGENOM" id="CLU_273349_0_0_1"/>
<dbReference type="EMBL" id="AMQN01015925">
    <property type="status" value="NOT_ANNOTATED_CDS"/>
    <property type="molecule type" value="Genomic_DNA"/>
</dbReference>
<feature type="region of interest" description="Disordered" evidence="1">
    <location>
        <begin position="1"/>
        <end position="41"/>
    </location>
</feature>
<reference evidence="5" key="1">
    <citation type="submission" date="2012-12" db="EMBL/GenBank/DDBJ databases">
        <authorList>
            <person name="Hellsten U."/>
            <person name="Grimwood J."/>
            <person name="Chapman J.A."/>
            <person name="Shapiro H."/>
            <person name="Aerts A."/>
            <person name="Otillar R.P."/>
            <person name="Terry A.Y."/>
            <person name="Boore J.L."/>
            <person name="Simakov O."/>
            <person name="Marletaz F."/>
            <person name="Cho S.-J."/>
            <person name="Edsinger-Gonzales E."/>
            <person name="Havlak P."/>
            <person name="Kuo D.-H."/>
            <person name="Larsson T."/>
            <person name="Lv J."/>
            <person name="Arendt D."/>
            <person name="Savage R."/>
            <person name="Osoegawa K."/>
            <person name="de Jong P."/>
            <person name="Lindberg D.R."/>
            <person name="Seaver E.C."/>
            <person name="Weisblat D.A."/>
            <person name="Putnam N.H."/>
            <person name="Grigoriev I.V."/>
            <person name="Rokhsar D.S."/>
        </authorList>
    </citation>
    <scope>NUCLEOTIDE SEQUENCE</scope>
    <source>
        <strain evidence="5">I ESC-2004</strain>
    </source>
</reference>
<dbReference type="InterPro" id="IPR036465">
    <property type="entry name" value="vWFA_dom_sf"/>
</dbReference>
<evidence type="ECO:0000256" key="1">
    <source>
        <dbReference type="SAM" id="MobiDB-lite"/>
    </source>
</evidence>
<dbReference type="SUPFAM" id="SSF53300">
    <property type="entry name" value="vWA-like"/>
    <property type="match status" value="1"/>
</dbReference>
<organism evidence="3">
    <name type="scientific">Capitella teleta</name>
    <name type="common">Polychaete worm</name>
    <dbReference type="NCBI Taxonomy" id="283909"/>
    <lineage>
        <taxon>Eukaryota</taxon>
        <taxon>Metazoa</taxon>
        <taxon>Spiralia</taxon>
        <taxon>Lophotrochozoa</taxon>
        <taxon>Annelida</taxon>
        <taxon>Polychaeta</taxon>
        <taxon>Sedentaria</taxon>
        <taxon>Scolecida</taxon>
        <taxon>Capitellidae</taxon>
        <taxon>Capitella</taxon>
    </lineage>
</organism>
<feature type="compositionally biased region" description="Basic and acidic residues" evidence="1">
    <location>
        <begin position="633"/>
        <end position="643"/>
    </location>
</feature>
<sequence length="985" mass="112787">MSDSGKENDDQAQEEKVTLREDEIVKEETAEEGGEEEEEGEGVVLVQRMPKHGTMFGRLREKNVTFCVDTSGSMIKYLEAVKQHLIEFLQQKAIEDSQGSFNILEFSTRVTLWSDKMVQCTPQTVAVASDWIQRLVPQTGTNTMEALLSAFSDANCDAVCLITDGLPDQNPSDVLDNVVYTAQNRPVHCYYVQSGSPESKATEFLQSLAMDTYGSFHIITAADSGLIERISPIYRAEATAERVIRTTDNNIYPSNHKVCTVGTRLGEIARFQPGPYVVHEPLHPFCHYPWPFRFYYQFYNPLSQFSRYRTARSMLAHEKEFLDTMINVCPGAGVLVVGSKVLARRHDDGLFYVGKVNSQLLSNKFLVEFGPCKHGKYLDTSYQETFIHDIVSYEDALRHAVLAGDRVLAPWEPEGERYGPGVVVEGQERRGASGGTPDQKLVVTFFNGKTADIPLNRAMWIPNELYERIAFEVHLPSHVRRDFADQDEYPEETLEGYPASGTGAYPTRYETVDSHWLPNNNRPVIERGIYQNPYYVPMYPIYYKFKPQRSIVKSEEVAEIIPGTELTKAQLKEKVMAQITRHKVNEEVKETEETKLLSKREQLQDTAQLTKKSVTFTEGNTSDLEAEFDSGDLDMRDSGRGSGDDLYLSDVEGYESGNDDKSTQTRSAYSYTPRRSRSTSKRPPWKYWSRDPSPNLLEPMHYGPHRVGPYDEADVAPPMECRNILLNSQGVEWTSPVTKVVDPYSSYSHKCSVSDSMCIPCPPKHSPEKQKPGSDLSEVLGMPLPLKERLAISRQDFRRQRALQREADWSKGLEQRERMNRAMEDQHRSRVRDQMVYELKRHTDTAEARQRTREAKKLLSEEIRAHISENQQRESDIVQQRMVSRTTNRQRREEIVAQRQREIEETIARRQAIREQNASKQSAMLRSQLAEADAQSAAAMERHRKGVRNRIQHFRDLEDEGQRRKSYQQHATDAHHYTLKSQIFP</sequence>